<dbReference type="EMBL" id="MLFT02000003">
    <property type="protein sequence ID" value="PHT54034.1"/>
    <property type="molecule type" value="Genomic_DNA"/>
</dbReference>
<proteinExistence type="predicted"/>
<evidence type="ECO:0000256" key="4">
    <source>
        <dbReference type="ARBA" id="ARBA00022803"/>
    </source>
</evidence>
<keyword evidence="4" id="KW-0802">TPR repeat</keyword>
<evidence type="ECO:0000259" key="5">
    <source>
        <dbReference type="Pfam" id="PF13844"/>
    </source>
</evidence>
<keyword evidence="2" id="KW-0808">Transferase</keyword>
<dbReference type="OrthoDB" id="421121at2759"/>
<dbReference type="Gene3D" id="3.40.50.11380">
    <property type="match status" value="1"/>
</dbReference>
<comment type="caution">
    <text evidence="6">The sequence shown here is derived from an EMBL/GenBank/DDBJ whole genome shotgun (WGS) entry which is preliminary data.</text>
</comment>
<keyword evidence="3" id="KW-0677">Repeat</keyword>
<dbReference type="PANTHER" id="PTHR44366:SF1">
    <property type="entry name" value="UDP-N-ACETYLGLUCOSAMINE--PEPTIDE N-ACETYLGLUCOSAMINYLTRANSFERASE 110 KDA SUBUNIT"/>
    <property type="match status" value="1"/>
</dbReference>
<dbReference type="SUPFAM" id="SSF48452">
    <property type="entry name" value="TPR-like"/>
    <property type="match status" value="1"/>
</dbReference>
<dbReference type="STRING" id="33114.A0A2G2X939"/>
<gene>
    <name evidence="6" type="ORF">CQW23_08496</name>
</gene>
<evidence type="ECO:0000313" key="7">
    <source>
        <dbReference type="Proteomes" id="UP000224567"/>
    </source>
</evidence>
<dbReference type="Gene3D" id="3.40.50.2000">
    <property type="entry name" value="Glycogen Phosphorylase B"/>
    <property type="match status" value="1"/>
</dbReference>
<dbReference type="GO" id="GO:0006493">
    <property type="term" value="P:protein O-linked glycosylation"/>
    <property type="evidence" value="ECO:0007669"/>
    <property type="project" value="InterPro"/>
</dbReference>
<evidence type="ECO:0000256" key="1">
    <source>
        <dbReference type="ARBA" id="ARBA00004922"/>
    </source>
</evidence>
<dbReference type="Pfam" id="PF13844">
    <property type="entry name" value="Glyco_transf_41"/>
    <property type="match status" value="1"/>
</dbReference>
<reference evidence="6 7" key="1">
    <citation type="journal article" date="2017" name="Genome Biol.">
        <title>New reference genome sequences of hot pepper reveal the massive evolution of plant disease-resistance genes by retroduplication.</title>
        <authorList>
            <person name="Kim S."/>
            <person name="Park J."/>
            <person name="Yeom S.I."/>
            <person name="Kim Y.M."/>
            <person name="Seo E."/>
            <person name="Kim K.T."/>
            <person name="Kim M.S."/>
            <person name="Lee J.M."/>
            <person name="Cheong K."/>
            <person name="Shin H.S."/>
            <person name="Kim S.B."/>
            <person name="Han K."/>
            <person name="Lee J."/>
            <person name="Park M."/>
            <person name="Lee H.A."/>
            <person name="Lee H.Y."/>
            <person name="Lee Y."/>
            <person name="Oh S."/>
            <person name="Lee J.H."/>
            <person name="Choi E."/>
            <person name="Choi E."/>
            <person name="Lee S.E."/>
            <person name="Jeon J."/>
            <person name="Kim H."/>
            <person name="Choi G."/>
            <person name="Song H."/>
            <person name="Lee J."/>
            <person name="Lee S.C."/>
            <person name="Kwon J.K."/>
            <person name="Lee H.Y."/>
            <person name="Koo N."/>
            <person name="Hong Y."/>
            <person name="Kim R.W."/>
            <person name="Kang W.H."/>
            <person name="Huh J.H."/>
            <person name="Kang B.C."/>
            <person name="Yang T.J."/>
            <person name="Lee Y.H."/>
            <person name="Bennetzen J.L."/>
            <person name="Choi D."/>
        </authorList>
    </citation>
    <scope>NUCLEOTIDE SEQUENCE [LARGE SCALE GENOMIC DNA]</scope>
    <source>
        <strain evidence="7">cv. PBC81</strain>
    </source>
</reference>
<dbReference type="GO" id="GO:0097363">
    <property type="term" value="F:protein O-acetylglucosaminyltransferase activity"/>
    <property type="evidence" value="ECO:0007669"/>
    <property type="project" value="TreeGrafter"/>
</dbReference>
<feature type="domain" description="O-GlcNAc transferase C-terminal" evidence="5">
    <location>
        <begin position="120"/>
        <end position="174"/>
    </location>
</feature>
<accession>A0A2G2X939</accession>
<evidence type="ECO:0000256" key="3">
    <source>
        <dbReference type="ARBA" id="ARBA00022737"/>
    </source>
</evidence>
<evidence type="ECO:0000256" key="2">
    <source>
        <dbReference type="ARBA" id="ARBA00022679"/>
    </source>
</evidence>
<comment type="pathway">
    <text evidence="1">Protein modification; protein glycosylation.</text>
</comment>
<organism evidence="6 7">
    <name type="scientific">Capsicum baccatum</name>
    <name type="common">Peruvian pepper</name>
    <dbReference type="NCBI Taxonomy" id="33114"/>
    <lineage>
        <taxon>Eukaryota</taxon>
        <taxon>Viridiplantae</taxon>
        <taxon>Streptophyta</taxon>
        <taxon>Embryophyta</taxon>
        <taxon>Tracheophyta</taxon>
        <taxon>Spermatophyta</taxon>
        <taxon>Magnoliopsida</taxon>
        <taxon>eudicotyledons</taxon>
        <taxon>Gunneridae</taxon>
        <taxon>Pentapetalae</taxon>
        <taxon>asterids</taxon>
        <taxon>lamiids</taxon>
        <taxon>Solanales</taxon>
        <taxon>Solanaceae</taxon>
        <taxon>Solanoideae</taxon>
        <taxon>Capsiceae</taxon>
        <taxon>Capsicum</taxon>
    </lineage>
</organism>
<reference evidence="7" key="2">
    <citation type="journal article" date="2017" name="J. Anim. Genet.">
        <title>Multiple reference genome sequences of hot pepper reveal the massive evolution of plant disease resistance genes by retroduplication.</title>
        <authorList>
            <person name="Kim S."/>
            <person name="Park J."/>
            <person name="Yeom S.-I."/>
            <person name="Kim Y.-M."/>
            <person name="Seo E."/>
            <person name="Kim K.-T."/>
            <person name="Kim M.-S."/>
            <person name="Lee J.M."/>
            <person name="Cheong K."/>
            <person name="Shin H.-S."/>
            <person name="Kim S.-B."/>
            <person name="Han K."/>
            <person name="Lee J."/>
            <person name="Park M."/>
            <person name="Lee H.-A."/>
            <person name="Lee H.-Y."/>
            <person name="Lee Y."/>
            <person name="Oh S."/>
            <person name="Lee J.H."/>
            <person name="Choi E."/>
            <person name="Choi E."/>
            <person name="Lee S.E."/>
            <person name="Jeon J."/>
            <person name="Kim H."/>
            <person name="Choi G."/>
            <person name="Song H."/>
            <person name="Lee J."/>
            <person name="Lee S.-C."/>
            <person name="Kwon J.-K."/>
            <person name="Lee H.-Y."/>
            <person name="Koo N."/>
            <person name="Hong Y."/>
            <person name="Kim R.W."/>
            <person name="Kang W.-H."/>
            <person name="Huh J.H."/>
            <person name="Kang B.-C."/>
            <person name="Yang T.-J."/>
            <person name="Lee Y.-H."/>
            <person name="Bennetzen J.L."/>
            <person name="Choi D."/>
        </authorList>
    </citation>
    <scope>NUCLEOTIDE SEQUENCE [LARGE SCALE GENOMIC DNA]</scope>
    <source>
        <strain evidence="7">cv. PBC81</strain>
    </source>
</reference>
<dbReference type="Proteomes" id="UP000224567">
    <property type="component" value="Unassembled WGS sequence"/>
</dbReference>
<dbReference type="InterPro" id="IPR029489">
    <property type="entry name" value="OGT/SEC/SPY_C"/>
</dbReference>
<evidence type="ECO:0000313" key="6">
    <source>
        <dbReference type="EMBL" id="PHT54034.1"/>
    </source>
</evidence>
<dbReference type="AlphaFoldDB" id="A0A2G2X939"/>
<name>A0A2G2X939_CAPBA</name>
<keyword evidence="7" id="KW-1185">Reference proteome</keyword>
<dbReference type="PANTHER" id="PTHR44366">
    <property type="entry name" value="UDP-N-ACETYLGLUCOSAMINE--PEPTIDE N-ACETYLGLUCOSAMINYLTRANSFERASE 110 KDA SUBUNIT"/>
    <property type="match status" value="1"/>
</dbReference>
<dbReference type="Gene3D" id="1.25.40.10">
    <property type="entry name" value="Tetratricopeptide repeat domain"/>
    <property type="match status" value="1"/>
</dbReference>
<sequence>MAIHNYRRAIARDAEFFRVNNNLSNALKEAGKVHETIDCCHCVCDWDNQEEMFIKVEGILRREIEVSFIPSVQPLQATAYPLDSMFSLDISRKHAEYFSVIAACYSFSPFTHPPPLLIKSPIQVSYLGFPGTTGATYIDYLVTDKFVSPMKYAHFYSKKLVHLPHCYFVNDYKQENCDVLYPYCQPKRSDYGLPEDKFLFTCFNQLCKMDPEIVRI</sequence>
<dbReference type="InterPro" id="IPR011990">
    <property type="entry name" value="TPR-like_helical_dom_sf"/>
</dbReference>
<protein>
    <recommendedName>
        <fullName evidence="5">O-GlcNAc transferase C-terminal domain-containing protein</fullName>
    </recommendedName>
</protein>
<dbReference type="InterPro" id="IPR037919">
    <property type="entry name" value="OGT"/>
</dbReference>